<evidence type="ECO:0000313" key="7">
    <source>
        <dbReference type="EMBL" id="SHE55424.1"/>
    </source>
</evidence>
<dbReference type="EMBL" id="FQTY01000003">
    <property type="protein sequence ID" value="SHE55424.1"/>
    <property type="molecule type" value="Genomic_DNA"/>
</dbReference>
<evidence type="ECO:0000256" key="5">
    <source>
        <dbReference type="ARBA" id="ARBA00023136"/>
    </source>
</evidence>
<sequence>MKILIPIIVGATIGYFTNWLAIKMLFRPHYEKKIMGVKVPFTPGLIPKERHRIAKSIGETVGVYLLSPETIVESLSNENKDKEIRLWLEDRVSKLKKSNHSIKEILFNLLNENYHSFIERIENSFRGIIISQIRGKHIKSTIFKLVEDKINDINSEEVYRAVDERLKEILLQLSNSHELKDGLANKLELKLKEFTEDERKICELIPKDILISIDKYIDENGNHIGNSIKDGFKDPNIQIKIKNSISDLVFQNVNKLIAAFISPDLISDKVFNMIEKYIESEEANDSIIMIVKSSIHKLLESKTSEIAKSLTNSMDNEMPMKSIDVLLKYIFNKENYNILLETIQYKLKDSELDTKEKIINYLNRNIDTILNSDKLEESISIFTKDIIEQFLNKPMSFIGEKIDEDTFVNVYDFVRTIFDKFAIHELPRIIEIFHVSKIVEDKINSFDVDFAEDLILEIANKELKAITWLGALLGGILGLLSPLIQMLY</sequence>
<proteinExistence type="inferred from homology"/>
<accession>A0A1M4UFH4</accession>
<evidence type="ECO:0000256" key="3">
    <source>
        <dbReference type="ARBA" id="ARBA00022692"/>
    </source>
</evidence>
<protein>
    <submittedName>
        <fullName evidence="7">Uncharacterized membrane protein YheB, UPF0754 family</fullName>
    </submittedName>
</protein>
<dbReference type="STRING" id="1123404.SAMN02745784_01054"/>
<dbReference type="GO" id="GO:0012505">
    <property type="term" value="C:endomembrane system"/>
    <property type="evidence" value="ECO:0007669"/>
    <property type="project" value="UniProtKB-SubCell"/>
</dbReference>
<organism evidence="7 8">
    <name type="scientific">Tissierella praeacuta DSM 18095</name>
    <dbReference type="NCBI Taxonomy" id="1123404"/>
    <lineage>
        <taxon>Bacteria</taxon>
        <taxon>Bacillati</taxon>
        <taxon>Bacillota</taxon>
        <taxon>Tissierellia</taxon>
        <taxon>Tissierellales</taxon>
        <taxon>Tissierellaceae</taxon>
        <taxon>Tissierella</taxon>
    </lineage>
</organism>
<dbReference type="RefSeq" id="WP_072973917.1">
    <property type="nucleotide sequence ID" value="NZ_FQTY01000003.1"/>
</dbReference>
<comment type="similarity">
    <text evidence="2">Belongs to the UPF0754 family.</text>
</comment>
<comment type="subcellular location">
    <subcellularLocation>
        <location evidence="1">Endomembrane system</location>
    </subcellularLocation>
</comment>
<dbReference type="PANTHER" id="PTHR35791">
    <property type="entry name" value="UPF0754 MEMBRANE PROTEIN YHEB"/>
    <property type="match status" value="1"/>
</dbReference>
<keyword evidence="8" id="KW-1185">Reference proteome</keyword>
<reference evidence="8" key="1">
    <citation type="submission" date="2016-11" db="EMBL/GenBank/DDBJ databases">
        <authorList>
            <person name="Varghese N."/>
            <person name="Submissions S."/>
        </authorList>
    </citation>
    <scope>NUCLEOTIDE SEQUENCE [LARGE SCALE GENOMIC DNA]</scope>
    <source>
        <strain evidence="8">DSM 18095</strain>
    </source>
</reference>
<gene>
    <name evidence="7" type="ORF">SAMN02745784_01054</name>
</gene>
<dbReference type="Proteomes" id="UP000184114">
    <property type="component" value="Unassembled WGS sequence"/>
</dbReference>
<name>A0A1M4UFH4_9FIRM</name>
<dbReference type="Pfam" id="PF04286">
    <property type="entry name" value="DUF445"/>
    <property type="match status" value="1"/>
</dbReference>
<feature type="transmembrane region" description="Helical" evidence="6">
    <location>
        <begin position="465"/>
        <end position="484"/>
    </location>
</feature>
<evidence type="ECO:0000256" key="6">
    <source>
        <dbReference type="SAM" id="Phobius"/>
    </source>
</evidence>
<dbReference type="PANTHER" id="PTHR35791:SF1">
    <property type="entry name" value="UPF0754 MEMBRANE PROTEIN YHEB"/>
    <property type="match status" value="1"/>
</dbReference>
<evidence type="ECO:0000256" key="4">
    <source>
        <dbReference type="ARBA" id="ARBA00022989"/>
    </source>
</evidence>
<dbReference type="InterPro" id="IPR007383">
    <property type="entry name" value="DUF445"/>
</dbReference>
<keyword evidence="5 6" id="KW-0472">Membrane</keyword>
<evidence type="ECO:0000256" key="2">
    <source>
        <dbReference type="ARBA" id="ARBA00008053"/>
    </source>
</evidence>
<feature type="transmembrane region" description="Helical" evidence="6">
    <location>
        <begin position="6"/>
        <end position="26"/>
    </location>
</feature>
<dbReference type="AlphaFoldDB" id="A0A1M4UFH4"/>
<evidence type="ECO:0000313" key="8">
    <source>
        <dbReference type="Proteomes" id="UP000184114"/>
    </source>
</evidence>
<dbReference type="GeneID" id="90996125"/>
<evidence type="ECO:0000256" key="1">
    <source>
        <dbReference type="ARBA" id="ARBA00004308"/>
    </source>
</evidence>
<keyword evidence="4 6" id="KW-1133">Transmembrane helix</keyword>
<keyword evidence="3 6" id="KW-0812">Transmembrane</keyword>